<evidence type="ECO:0000259" key="1">
    <source>
        <dbReference type="Pfam" id="PF14420"/>
    </source>
</evidence>
<evidence type="ECO:0000313" key="2">
    <source>
        <dbReference type="EMBL" id="KAK2756296.1"/>
    </source>
</evidence>
<gene>
    <name evidence="2" type="ORF">CKAH01_05817</name>
</gene>
<protein>
    <recommendedName>
        <fullName evidence="1">Clr5 domain-containing protein</fullName>
    </recommendedName>
</protein>
<evidence type="ECO:0000313" key="3">
    <source>
        <dbReference type="Proteomes" id="UP001281614"/>
    </source>
</evidence>
<dbReference type="Proteomes" id="UP001281614">
    <property type="component" value="Unassembled WGS sequence"/>
</dbReference>
<dbReference type="Pfam" id="PF14420">
    <property type="entry name" value="Clr5"/>
    <property type="match status" value="1"/>
</dbReference>
<comment type="caution">
    <text evidence="2">The sequence shown here is derived from an EMBL/GenBank/DDBJ whole genome shotgun (WGS) entry which is preliminary data.</text>
</comment>
<proteinExistence type="predicted"/>
<organism evidence="2 3">
    <name type="scientific">Colletotrichum kahawae</name>
    <name type="common">Coffee berry disease fungus</name>
    <dbReference type="NCBI Taxonomy" id="34407"/>
    <lineage>
        <taxon>Eukaryota</taxon>
        <taxon>Fungi</taxon>
        <taxon>Dikarya</taxon>
        <taxon>Ascomycota</taxon>
        <taxon>Pezizomycotina</taxon>
        <taxon>Sordariomycetes</taxon>
        <taxon>Hypocreomycetidae</taxon>
        <taxon>Glomerellales</taxon>
        <taxon>Glomerellaceae</taxon>
        <taxon>Colletotrichum</taxon>
        <taxon>Colletotrichum gloeosporioides species complex</taxon>
    </lineage>
</organism>
<sequence>MAPPRTRLTDAEWNQHKPYIRRMIIDQNVSQEEARQRLKDDGVLVTKAQLEYKLKIWGFQKKAPKEKSNVIWQFIGHRVEKRKQQQKASDVFLNGQLVDPAKVRKEINRHQPTSLVRFKQAGMSPKTPESTEVIVRTPASTLSLWPSCLPWLQFQRILPLSFVVPQLSKVVDHPPIPSAAERNIALLDSLSHVIGDSNINNVSSLAAGLNILMPETYEGSNRGRARLLLHGSAKESLVEQLSVLFYHVSNNMGVVDIDDEQWLSIATMLEESGMTKMSLQLGETRDATLLSVTENLFHKALKGLWMKHLQEGWYRGFLDEPSTDLGLETYEEEYKEWETDILTKLPSWRIINCLLSCGQDPNTPIHFEAGEVENEEVLLTPLQVAADMFCPHLVLKLLDANADPTLVFDKPDPFIKIFLCRKWTGCSDKGRLMERLLQNRACVSSTILTI</sequence>
<reference evidence="2" key="1">
    <citation type="submission" date="2023-02" db="EMBL/GenBank/DDBJ databases">
        <title>Colletotrichum kahawae CIFC_Que2 genome sequencing and assembly.</title>
        <authorList>
            <person name="Baroncelli R."/>
        </authorList>
    </citation>
    <scope>NUCLEOTIDE SEQUENCE</scope>
    <source>
        <strain evidence="2">CIFC_Que2</strain>
    </source>
</reference>
<name>A0AAE0D4B0_COLKA</name>
<dbReference type="InterPro" id="IPR025676">
    <property type="entry name" value="Clr5_dom"/>
</dbReference>
<accession>A0AAE0D4B0</accession>
<dbReference type="EMBL" id="VYYT01000211">
    <property type="protein sequence ID" value="KAK2756296.1"/>
    <property type="molecule type" value="Genomic_DNA"/>
</dbReference>
<feature type="domain" description="Clr5" evidence="1">
    <location>
        <begin position="10"/>
        <end position="61"/>
    </location>
</feature>
<dbReference type="AlphaFoldDB" id="A0AAE0D4B0"/>
<keyword evidence="3" id="KW-1185">Reference proteome</keyword>